<keyword evidence="3" id="KW-0479">Metal-binding</keyword>
<evidence type="ECO:0000256" key="2">
    <source>
        <dbReference type="ARBA" id="ARBA00022490"/>
    </source>
</evidence>
<feature type="domain" description="RZ-type" evidence="8">
    <location>
        <begin position="1137"/>
        <end position="1221"/>
    </location>
</feature>
<keyword evidence="10" id="KW-1185">Reference proteome</keyword>
<sequence>MFGATSKQLEKLFCGFNDDTIPSALFNILAEKKEQKLLNAFDPNKPELDEATADAVVDLFKYLCNPETMLEIAIGQGDKFDHEKAGQKEFPSFGNVIELQQMESNKQMALILTGDFECNLPDRWNYATKKIASFKKSSDFEQTIHHFFSSDNTTQDLLILQYVHDPKNFNHFMHIKPRKDEKKDNKEEENKENKEEEKKENEEEKKENKEVKQRLIVLLVHMKPPIFKDPFPLLFSRKWKFTYVDNLSSMESVQLKTLLSQRVSDVLAHDVSNNRLRNALRRAFARLQFPTHKNGGGDIQRLSTLFEGPIEIEECRKEIISKLGQLLGEKGIVSEPIARILNKKEIKNPGNVDTLSLGCSFFERYENIIDRLLVMACMNILSAFYENCYFQVNSFFFFFFKCIRKGVKSLRIMYTKKKKVFFNAVENNYKHLPKLFVEVVKDNSMITIPRLTEVMQRLVSIEPDLRAVSVQYEAMFPWSHVLHNCCHTKLTNIVSQYLAEKSNAIIHENEDEKKSENENVHEDEYEGKYENEGEYENENKYEYEYQHENTDNNQDENKVRLESHQKVLQCFNLLKVVMNGSESALKCLNICDVEHCQMYFMDVIAAKYNLKQQCKAEVIVDLCQDDTDIILELHRLLKDENESTRLSGSIRLLLKHFISFSPGLSLVLPFFCVKLLIAENKWSDIVRGLEAIEGAIPTIAQFAKDWYGDCKEYETILAMCRRVQMQILGAKHFERQIIDKMELSNVLFDVMSSSEDGWLNDERTIATILERVLKEGNLALDKRPHFVRDVLTTVKKLEKLDTPNKKTVYCSVITDIFHKAHDLTPGVQNVTDKIRLQILEELVQNQWDNETFALDTHEAVLLNRILERIYMDTPNFEYKGLNQDIANISNVKAKLFQCIDSILSITKTLKMSEMKDNQELDVMISQASQFLTHFDQSNKCYQRSLHIWFLKQFYIAKGMGWTQMLFTNETIREKYPIFVNPQMSDVFSKFKCLPSNRPSTDPFIGIYKDDYINFKERISSGNLDIQYSGNKKDLFHYIEVKEYLLQCNVLNSDVEQNFVKMLLSEELDPTASSLRLTYDSGTSDAFISRLCFHFLGTLQMMHRSYKFYFCIFKKTENPFRVLILNPEEYVNGYLPAMPENLLMNIIRVMKTGKRDGDTFTVRYCPNMHPFIISGCGHPTEKIICAADGCGKEIGDTTHASQNTGLKQLEIPKGYILDGSDEELSVGDSFWRYEANTQIRKITEVPCTLIRLLIHLALLIRNAAVPEGCKQLQKLLQKTDAAEVTKFLQKQAIGYFRLLGQITRLNDEILSVALHQLLNDLPQKFNQWYPNGLNGTDLTITYNFESKFETGQFNELNKCSKITVDEEKDLKEIISEIEETKAIREQYVPNLFLAIHKVSFDDLAQRFMTEPSLKSKHPLLYHVMCAKDELWSVKYLP</sequence>
<organism evidence="9 10">
    <name type="scientific">Reticulomyxa filosa</name>
    <dbReference type="NCBI Taxonomy" id="46433"/>
    <lineage>
        <taxon>Eukaryota</taxon>
        <taxon>Sar</taxon>
        <taxon>Rhizaria</taxon>
        <taxon>Retaria</taxon>
        <taxon>Foraminifera</taxon>
        <taxon>Monothalamids</taxon>
        <taxon>Reticulomyxidae</taxon>
        <taxon>Reticulomyxa</taxon>
    </lineage>
</organism>
<keyword evidence="2" id="KW-0963">Cytoplasm</keyword>
<keyword evidence="4" id="KW-0863">Zinc-finger</keyword>
<accession>X6MQL3</accession>
<proteinExistence type="predicted"/>
<dbReference type="PROSITE" id="PS51981">
    <property type="entry name" value="ZF_RZ"/>
    <property type="match status" value="1"/>
</dbReference>
<keyword evidence="6" id="KW-0391">Immunity</keyword>
<dbReference type="GO" id="GO:0005737">
    <property type="term" value="C:cytoplasm"/>
    <property type="evidence" value="ECO:0007669"/>
    <property type="project" value="UniProtKB-SubCell"/>
</dbReference>
<keyword evidence="5" id="KW-0862">Zinc</keyword>
<evidence type="ECO:0000259" key="8">
    <source>
        <dbReference type="PROSITE" id="PS51981"/>
    </source>
</evidence>
<evidence type="ECO:0000313" key="9">
    <source>
        <dbReference type="EMBL" id="ETO16154.1"/>
    </source>
</evidence>
<gene>
    <name evidence="9" type="ORF">RFI_21203</name>
</gene>
<feature type="region of interest" description="Disordered" evidence="7">
    <location>
        <begin position="508"/>
        <end position="533"/>
    </location>
</feature>
<evidence type="ECO:0000256" key="1">
    <source>
        <dbReference type="ARBA" id="ARBA00004496"/>
    </source>
</evidence>
<protein>
    <recommendedName>
        <fullName evidence="8">RZ-type domain-containing protein</fullName>
    </recommendedName>
</protein>
<evidence type="ECO:0000256" key="6">
    <source>
        <dbReference type="ARBA" id="ARBA00022859"/>
    </source>
</evidence>
<evidence type="ECO:0000256" key="5">
    <source>
        <dbReference type="ARBA" id="ARBA00022833"/>
    </source>
</evidence>
<dbReference type="GO" id="GO:0002376">
    <property type="term" value="P:immune system process"/>
    <property type="evidence" value="ECO:0007669"/>
    <property type="project" value="UniProtKB-KW"/>
</dbReference>
<feature type="non-terminal residue" evidence="9">
    <location>
        <position position="1436"/>
    </location>
</feature>
<reference evidence="9 10" key="1">
    <citation type="journal article" date="2013" name="Curr. Biol.">
        <title>The Genome of the Foraminiferan Reticulomyxa filosa.</title>
        <authorList>
            <person name="Glockner G."/>
            <person name="Hulsmann N."/>
            <person name="Schleicher M."/>
            <person name="Noegel A.A."/>
            <person name="Eichinger L."/>
            <person name="Gallinger C."/>
            <person name="Pawlowski J."/>
            <person name="Sierra R."/>
            <person name="Euteneuer U."/>
            <person name="Pillet L."/>
            <person name="Moustafa A."/>
            <person name="Platzer M."/>
            <person name="Groth M."/>
            <person name="Szafranski K."/>
            <person name="Schliwa M."/>
        </authorList>
    </citation>
    <scope>NUCLEOTIDE SEQUENCE [LARGE SCALE GENOMIC DNA]</scope>
</reference>
<dbReference type="Proteomes" id="UP000023152">
    <property type="component" value="Unassembled WGS sequence"/>
</dbReference>
<dbReference type="InterPro" id="IPR046439">
    <property type="entry name" value="ZF_RZ_dom"/>
</dbReference>
<evidence type="ECO:0000313" key="10">
    <source>
        <dbReference type="Proteomes" id="UP000023152"/>
    </source>
</evidence>
<dbReference type="Pfam" id="PF20173">
    <property type="entry name" value="ZnF_RZ-type"/>
    <property type="match status" value="1"/>
</dbReference>
<dbReference type="GO" id="GO:0008270">
    <property type="term" value="F:zinc ion binding"/>
    <property type="evidence" value="ECO:0007669"/>
    <property type="project" value="UniProtKB-KW"/>
</dbReference>
<evidence type="ECO:0000256" key="3">
    <source>
        <dbReference type="ARBA" id="ARBA00022723"/>
    </source>
</evidence>
<evidence type="ECO:0000256" key="7">
    <source>
        <dbReference type="SAM" id="MobiDB-lite"/>
    </source>
</evidence>
<dbReference type="OrthoDB" id="2423195at2759"/>
<evidence type="ECO:0000256" key="4">
    <source>
        <dbReference type="ARBA" id="ARBA00022771"/>
    </source>
</evidence>
<dbReference type="EMBL" id="ASPP01018521">
    <property type="protein sequence ID" value="ETO16154.1"/>
    <property type="molecule type" value="Genomic_DNA"/>
</dbReference>
<comment type="subcellular location">
    <subcellularLocation>
        <location evidence="1">Cytoplasm</location>
    </subcellularLocation>
</comment>
<comment type="caution">
    <text evidence="9">The sequence shown here is derived from an EMBL/GenBank/DDBJ whole genome shotgun (WGS) entry which is preliminary data.</text>
</comment>
<feature type="region of interest" description="Disordered" evidence="7">
    <location>
        <begin position="173"/>
        <end position="207"/>
    </location>
</feature>
<name>X6MQL3_RETFI</name>
<feature type="compositionally biased region" description="Basic and acidic residues" evidence="7">
    <location>
        <begin position="178"/>
        <end position="207"/>
    </location>
</feature>